<accession>A0ABQ7LIJ6</accession>
<feature type="compositionally biased region" description="Basic and acidic residues" evidence="1">
    <location>
        <begin position="121"/>
        <end position="130"/>
    </location>
</feature>
<evidence type="ECO:0000313" key="3">
    <source>
        <dbReference type="Proteomes" id="UP000823674"/>
    </source>
</evidence>
<protein>
    <recommendedName>
        <fullName evidence="4">DCD domain-containing protein</fullName>
    </recommendedName>
</protein>
<dbReference type="PANTHER" id="PTHR36376:SF1">
    <property type="entry name" value="OS09G0514700 PROTEIN"/>
    <property type="match status" value="1"/>
</dbReference>
<comment type="caution">
    <text evidence="2">The sequence shown here is derived from an EMBL/GenBank/DDBJ whole genome shotgun (WGS) entry which is preliminary data.</text>
</comment>
<dbReference type="Proteomes" id="UP000823674">
    <property type="component" value="Chromosome A09"/>
</dbReference>
<gene>
    <name evidence="2" type="primary">A09p064870.1_BraROA</name>
    <name evidence="2" type="ORF">IGI04_037856</name>
</gene>
<sequence length="504" mass="55561">MVRKKDVDFYCGFSRKELQSLCKKYNLPANRSSSDMAESLASFFERNSLNSVGFGVAGIQGSSATTSRGPVSRTWDVKRDSYGNELNITREGCFQSTVARGPGFILGDRTQSQERNGGLKLNEKGPMDPRLENRMKEVESGDSPSSSSFEFHVSMEEGISLSVDLNFNPSDWVSSMTSEVNVYDSIRRRKSPDSDLGTDNATKCKKHKSLEEDEDGDVRRESSLSPVMKDNTQVASDHHSNGELSLAPSAIEPCKDQNGVNLCLPESSGPGQIVSSCTESCSKSCCVNPVDSECVDPPGKKLTSDSVMVAAEQNHPAGDDLLVETPQNPSMESFQKVGAGSELSSSEAVEAYPSNALCSERIIDREATSYSESFKFRYNGVKNCLPPDGEEQEKSEVFSEQARPSSIWRVPSRALGRILLKVSCNDLGEMLVFSNLHEDYITTKFQRAKLLFTDQMKEYPLGLNVDKGKRETRGLFTWLSEFSTSRLFPESSETCLLLMAPLIL</sequence>
<evidence type="ECO:0000256" key="1">
    <source>
        <dbReference type="SAM" id="MobiDB-lite"/>
    </source>
</evidence>
<feature type="region of interest" description="Disordered" evidence="1">
    <location>
        <begin position="189"/>
        <end position="227"/>
    </location>
</feature>
<name>A0ABQ7LIJ6_BRACM</name>
<reference evidence="2 3" key="1">
    <citation type="submission" date="2021-03" db="EMBL/GenBank/DDBJ databases">
        <authorList>
            <person name="King G.J."/>
            <person name="Bancroft I."/>
            <person name="Baten A."/>
            <person name="Bloomfield J."/>
            <person name="Borpatragohain P."/>
            <person name="He Z."/>
            <person name="Irish N."/>
            <person name="Irwin J."/>
            <person name="Liu K."/>
            <person name="Mauleon R.P."/>
            <person name="Moore J."/>
            <person name="Morris R."/>
            <person name="Ostergaard L."/>
            <person name="Wang B."/>
            <person name="Wells R."/>
        </authorList>
    </citation>
    <scope>NUCLEOTIDE SEQUENCE [LARGE SCALE GENOMIC DNA]</scope>
    <source>
        <strain evidence="2">R-o-18</strain>
        <tissue evidence="2">Leaf</tissue>
    </source>
</reference>
<evidence type="ECO:0008006" key="4">
    <source>
        <dbReference type="Google" id="ProtNLM"/>
    </source>
</evidence>
<keyword evidence="3" id="KW-1185">Reference proteome</keyword>
<dbReference type="PANTHER" id="PTHR36376">
    <property type="entry name" value="OS09G0514700 PROTEIN"/>
    <property type="match status" value="1"/>
</dbReference>
<organism evidence="2 3">
    <name type="scientific">Brassica rapa subsp. trilocularis</name>
    <dbReference type="NCBI Taxonomy" id="1813537"/>
    <lineage>
        <taxon>Eukaryota</taxon>
        <taxon>Viridiplantae</taxon>
        <taxon>Streptophyta</taxon>
        <taxon>Embryophyta</taxon>
        <taxon>Tracheophyta</taxon>
        <taxon>Spermatophyta</taxon>
        <taxon>Magnoliopsida</taxon>
        <taxon>eudicotyledons</taxon>
        <taxon>Gunneridae</taxon>
        <taxon>Pentapetalae</taxon>
        <taxon>rosids</taxon>
        <taxon>malvids</taxon>
        <taxon>Brassicales</taxon>
        <taxon>Brassicaceae</taxon>
        <taxon>Brassiceae</taxon>
        <taxon>Brassica</taxon>
    </lineage>
</organism>
<feature type="region of interest" description="Disordered" evidence="1">
    <location>
        <begin position="104"/>
        <end position="130"/>
    </location>
</feature>
<proteinExistence type="predicted"/>
<dbReference type="EMBL" id="JADBGQ010000008">
    <property type="protein sequence ID" value="KAG5386386.1"/>
    <property type="molecule type" value="Genomic_DNA"/>
</dbReference>
<evidence type="ECO:0000313" key="2">
    <source>
        <dbReference type="EMBL" id="KAG5386386.1"/>
    </source>
</evidence>